<gene>
    <name evidence="3" type="ORF">ABID29_002373</name>
</gene>
<dbReference type="EMBL" id="JBEPLO010000040">
    <property type="protein sequence ID" value="MET3559223.1"/>
    <property type="molecule type" value="Genomic_DNA"/>
</dbReference>
<name>A0ABV2FKW4_9STRE</name>
<feature type="region of interest" description="Disordered" evidence="1">
    <location>
        <begin position="28"/>
        <end position="49"/>
    </location>
</feature>
<feature type="signal peptide" evidence="2">
    <location>
        <begin position="1"/>
        <end position="27"/>
    </location>
</feature>
<keyword evidence="2" id="KW-0732">Signal</keyword>
<accession>A0ABV2FKW4</accession>
<sequence length="191" mass="21777">MLNFLKFTKGVLILFALLLLTACSQNRRENKAEPNKEETSAVTTTSETTAAPTPMIETHSYQLFDSKGIDSRLIYHYEDDKVIKQKTENIVLYSFLGMTDAKTAQEAYQAQAQQYQGLEGVTYSIQYDSDRMVEHIEVDYEKAKISEIAHIIGIPSEQASKIDFISFKESQKILETNGYVEIKDNQFQQLP</sequence>
<protein>
    <submittedName>
        <fullName evidence="3">Uncharacterized lipoprotein YehR (DUF1307 family)</fullName>
    </submittedName>
</protein>
<dbReference type="Gene3D" id="3.30.1830.10">
    <property type="entry name" value="YehR-like"/>
    <property type="match status" value="1"/>
</dbReference>
<dbReference type="Pfam" id="PF06998">
    <property type="entry name" value="DUF1307"/>
    <property type="match status" value="1"/>
</dbReference>
<feature type="compositionally biased region" description="Basic and acidic residues" evidence="1">
    <location>
        <begin position="28"/>
        <end position="39"/>
    </location>
</feature>
<organism evidence="3 4">
    <name type="scientific">Streptococcus rupicaprae</name>
    <dbReference type="NCBI Taxonomy" id="759619"/>
    <lineage>
        <taxon>Bacteria</taxon>
        <taxon>Bacillati</taxon>
        <taxon>Bacillota</taxon>
        <taxon>Bacilli</taxon>
        <taxon>Lactobacillales</taxon>
        <taxon>Streptococcaceae</taxon>
        <taxon>Streptococcus</taxon>
    </lineage>
</organism>
<evidence type="ECO:0000313" key="4">
    <source>
        <dbReference type="Proteomes" id="UP001549122"/>
    </source>
</evidence>
<dbReference type="Proteomes" id="UP001549122">
    <property type="component" value="Unassembled WGS sequence"/>
</dbReference>
<keyword evidence="4" id="KW-1185">Reference proteome</keyword>
<dbReference type="PROSITE" id="PS51257">
    <property type="entry name" value="PROKAR_LIPOPROTEIN"/>
    <property type="match status" value="1"/>
</dbReference>
<evidence type="ECO:0000313" key="3">
    <source>
        <dbReference type="EMBL" id="MET3559223.1"/>
    </source>
</evidence>
<keyword evidence="3" id="KW-0449">Lipoprotein</keyword>
<dbReference type="RefSeq" id="WP_354366306.1">
    <property type="nucleotide sequence ID" value="NZ_JBEPLO010000040.1"/>
</dbReference>
<comment type="caution">
    <text evidence="3">The sequence shown here is derived from an EMBL/GenBank/DDBJ whole genome shotgun (WGS) entry which is preliminary data.</text>
</comment>
<evidence type="ECO:0000256" key="2">
    <source>
        <dbReference type="SAM" id="SignalP"/>
    </source>
</evidence>
<reference evidence="3 4" key="1">
    <citation type="submission" date="2024-06" db="EMBL/GenBank/DDBJ databases">
        <title>Genomic Encyclopedia of Type Strains, Phase IV (KMG-IV): sequencing the most valuable type-strain genomes for metagenomic binning, comparative biology and taxonomic classification.</title>
        <authorList>
            <person name="Goeker M."/>
        </authorList>
    </citation>
    <scope>NUCLEOTIDE SEQUENCE [LARGE SCALE GENOMIC DNA]</scope>
    <source>
        <strain evidence="3 4">DSM 28303</strain>
    </source>
</reference>
<feature type="compositionally biased region" description="Low complexity" evidence="1">
    <location>
        <begin position="40"/>
        <end position="49"/>
    </location>
</feature>
<dbReference type="InterPro" id="IPR036699">
    <property type="entry name" value="YehR-like_sf"/>
</dbReference>
<dbReference type="InterPro" id="IPR009736">
    <property type="entry name" value="DUF1307"/>
</dbReference>
<dbReference type="SUPFAM" id="SSF160704">
    <property type="entry name" value="YehR-like"/>
    <property type="match status" value="1"/>
</dbReference>
<dbReference type="PIRSF" id="PIRSF006187">
    <property type="entry name" value="DUF1307"/>
    <property type="match status" value="1"/>
</dbReference>
<feature type="chain" id="PRO_5047182987" evidence="2">
    <location>
        <begin position="28"/>
        <end position="191"/>
    </location>
</feature>
<proteinExistence type="predicted"/>
<evidence type="ECO:0000256" key="1">
    <source>
        <dbReference type="SAM" id="MobiDB-lite"/>
    </source>
</evidence>